<dbReference type="PANTHER" id="PTHR47828:SF1">
    <property type="entry name" value="ARCHAEAL HISTONE A"/>
    <property type="match status" value="1"/>
</dbReference>
<dbReference type="NCBIfam" id="NF043032">
    <property type="entry name" value="archaea_histone"/>
    <property type="match status" value="1"/>
</dbReference>
<accession>X1J5F0</accession>
<feature type="domain" description="Transcription factor CBF/NF-Y/archaeal histone" evidence="5">
    <location>
        <begin position="12"/>
        <end position="70"/>
    </location>
</feature>
<dbReference type="CDD" id="cd22909">
    <property type="entry name" value="HFD_archaea_histone-like"/>
    <property type="match status" value="1"/>
</dbReference>
<dbReference type="GO" id="GO:0005737">
    <property type="term" value="C:cytoplasm"/>
    <property type="evidence" value="ECO:0007669"/>
    <property type="project" value="UniProtKB-SubCell"/>
</dbReference>
<protein>
    <recommendedName>
        <fullName evidence="5">Transcription factor CBF/NF-Y/archaeal histone domain-containing protein</fullName>
    </recommendedName>
</protein>
<dbReference type="GO" id="GO:0003677">
    <property type="term" value="F:DNA binding"/>
    <property type="evidence" value="ECO:0007669"/>
    <property type="project" value="UniProtKB-KW"/>
</dbReference>
<comment type="similarity">
    <text evidence="2">Belongs to the archaeal histone HMF family.</text>
</comment>
<keyword evidence="3" id="KW-0963">Cytoplasm</keyword>
<dbReference type="EMBL" id="BARU01037639">
    <property type="protein sequence ID" value="GAH89227.1"/>
    <property type="molecule type" value="Genomic_DNA"/>
</dbReference>
<dbReference type="InterPro" id="IPR009072">
    <property type="entry name" value="Histone-fold"/>
</dbReference>
<evidence type="ECO:0000256" key="1">
    <source>
        <dbReference type="ARBA" id="ARBA00004496"/>
    </source>
</evidence>
<dbReference type="AlphaFoldDB" id="X1J5F0"/>
<gene>
    <name evidence="6" type="ORF">S03H2_58605</name>
</gene>
<proteinExistence type="inferred from homology"/>
<evidence type="ECO:0000256" key="4">
    <source>
        <dbReference type="ARBA" id="ARBA00023125"/>
    </source>
</evidence>
<comment type="subcellular location">
    <subcellularLocation>
        <location evidence="1">Cytoplasm</location>
    </subcellularLocation>
</comment>
<evidence type="ECO:0000313" key="6">
    <source>
        <dbReference type="EMBL" id="GAH89227.1"/>
    </source>
</evidence>
<reference evidence="6" key="1">
    <citation type="journal article" date="2014" name="Front. Microbiol.">
        <title>High frequency of phylogenetically diverse reductive dehalogenase-homologous genes in deep subseafloor sedimentary metagenomes.</title>
        <authorList>
            <person name="Kawai M."/>
            <person name="Futagami T."/>
            <person name="Toyoda A."/>
            <person name="Takaki Y."/>
            <person name="Nishi S."/>
            <person name="Hori S."/>
            <person name="Arai W."/>
            <person name="Tsubouchi T."/>
            <person name="Morono Y."/>
            <person name="Uchiyama I."/>
            <person name="Ito T."/>
            <person name="Fujiyama A."/>
            <person name="Inagaki F."/>
            <person name="Takami H."/>
        </authorList>
    </citation>
    <scope>NUCLEOTIDE SEQUENCE</scope>
    <source>
        <strain evidence="6">Expedition CK06-06</strain>
    </source>
</reference>
<dbReference type="PANTHER" id="PTHR47828">
    <property type="entry name" value="ARCHAEAL HISTONE A"/>
    <property type="match status" value="1"/>
</dbReference>
<sequence>MINMAKKVFAWSPIRKLMKDNGAEMVARDAVDALIDYLEKEARNVTNKALEMTRHAGRKKLTLNDMDLAMKLLL</sequence>
<evidence type="ECO:0000259" key="5">
    <source>
        <dbReference type="Pfam" id="PF00808"/>
    </source>
</evidence>
<dbReference type="Pfam" id="PF00808">
    <property type="entry name" value="CBFD_NFYB_HMF"/>
    <property type="match status" value="1"/>
</dbReference>
<organism evidence="6">
    <name type="scientific">marine sediment metagenome</name>
    <dbReference type="NCBI Taxonomy" id="412755"/>
    <lineage>
        <taxon>unclassified sequences</taxon>
        <taxon>metagenomes</taxon>
        <taxon>ecological metagenomes</taxon>
    </lineage>
</organism>
<dbReference type="InterPro" id="IPR050947">
    <property type="entry name" value="Archaeal_histone_HMF"/>
</dbReference>
<keyword evidence="4" id="KW-0238">DNA-binding</keyword>
<evidence type="ECO:0000256" key="2">
    <source>
        <dbReference type="ARBA" id="ARBA00008264"/>
    </source>
</evidence>
<evidence type="ECO:0000256" key="3">
    <source>
        <dbReference type="ARBA" id="ARBA00022490"/>
    </source>
</evidence>
<dbReference type="InterPro" id="IPR003958">
    <property type="entry name" value="CBFA_NFYB_domain"/>
</dbReference>
<dbReference type="Gene3D" id="1.10.20.10">
    <property type="entry name" value="Histone, subunit A"/>
    <property type="match status" value="1"/>
</dbReference>
<dbReference type="InterPro" id="IPR050004">
    <property type="entry name" value="HmfB-like"/>
</dbReference>
<dbReference type="GO" id="GO:0046982">
    <property type="term" value="F:protein heterodimerization activity"/>
    <property type="evidence" value="ECO:0007669"/>
    <property type="project" value="InterPro"/>
</dbReference>
<comment type="caution">
    <text evidence="6">The sequence shown here is derived from an EMBL/GenBank/DDBJ whole genome shotgun (WGS) entry which is preliminary data.</text>
</comment>
<name>X1J5F0_9ZZZZ</name>
<dbReference type="SUPFAM" id="SSF47113">
    <property type="entry name" value="Histone-fold"/>
    <property type="match status" value="1"/>
</dbReference>